<organism evidence="1 2">
    <name type="scientific">Kwoniella mangroviensis CBS 10435</name>
    <dbReference type="NCBI Taxonomy" id="1331196"/>
    <lineage>
        <taxon>Eukaryota</taxon>
        <taxon>Fungi</taxon>
        <taxon>Dikarya</taxon>
        <taxon>Basidiomycota</taxon>
        <taxon>Agaricomycotina</taxon>
        <taxon>Tremellomycetes</taxon>
        <taxon>Tremellales</taxon>
        <taxon>Cryptococcaceae</taxon>
        <taxon>Kwoniella</taxon>
    </lineage>
</organism>
<dbReference type="Proteomes" id="UP000092583">
    <property type="component" value="Unassembled WGS sequence"/>
</dbReference>
<evidence type="ECO:0000313" key="1">
    <source>
        <dbReference type="EMBL" id="OCF57262.1"/>
    </source>
</evidence>
<reference evidence="1 2" key="1">
    <citation type="submission" date="2013-07" db="EMBL/GenBank/DDBJ databases">
        <title>The Genome Sequence of Kwoniella mangroviensis CBS10435.</title>
        <authorList>
            <consortium name="The Broad Institute Genome Sequencing Platform"/>
            <person name="Cuomo C."/>
            <person name="Litvintseva A."/>
            <person name="Chen Y."/>
            <person name="Heitman J."/>
            <person name="Sun S."/>
            <person name="Springer D."/>
            <person name="Dromer F."/>
            <person name="Young S.K."/>
            <person name="Zeng Q."/>
            <person name="Gargeya S."/>
            <person name="Fitzgerald M."/>
            <person name="Abouelleil A."/>
            <person name="Alvarado L."/>
            <person name="Berlin A.M."/>
            <person name="Chapman S.B."/>
            <person name="Dewar J."/>
            <person name="Goldberg J."/>
            <person name="Griggs A."/>
            <person name="Gujja S."/>
            <person name="Hansen M."/>
            <person name="Howarth C."/>
            <person name="Imamovic A."/>
            <person name="Larimer J."/>
            <person name="McCowan C."/>
            <person name="Murphy C."/>
            <person name="Pearson M."/>
            <person name="Priest M."/>
            <person name="Roberts A."/>
            <person name="Saif S."/>
            <person name="Shea T."/>
            <person name="Sykes S."/>
            <person name="Wortman J."/>
            <person name="Nusbaum C."/>
            <person name="Birren B."/>
        </authorList>
    </citation>
    <scope>NUCLEOTIDE SEQUENCE [LARGE SCALE GENOMIC DNA]</scope>
    <source>
        <strain evidence="1 2">CBS 10435</strain>
    </source>
</reference>
<keyword evidence="2" id="KW-1185">Reference proteome</keyword>
<sequence length="93" mass="9920">MTCSRPSTVRIGSILISNLVNDDKVGALFQTAIQLSSTLGVCLCGLTQKLVMDDTESLERGLRVALWSMAGTSWCSALHSGMTLRGTGLARDM</sequence>
<name>A0A1B9INX3_9TREE</name>
<evidence type="ECO:0000313" key="2">
    <source>
        <dbReference type="Proteomes" id="UP000092583"/>
    </source>
</evidence>
<dbReference type="EMBL" id="KI669463">
    <property type="protein sequence ID" value="OCF57262.1"/>
    <property type="molecule type" value="Genomic_DNA"/>
</dbReference>
<reference evidence="2" key="2">
    <citation type="submission" date="2013-12" db="EMBL/GenBank/DDBJ databases">
        <title>Evolution of pathogenesis and genome organization in the Tremellales.</title>
        <authorList>
            <person name="Cuomo C."/>
            <person name="Litvintseva A."/>
            <person name="Heitman J."/>
            <person name="Chen Y."/>
            <person name="Sun S."/>
            <person name="Springer D."/>
            <person name="Dromer F."/>
            <person name="Young S."/>
            <person name="Zeng Q."/>
            <person name="Chapman S."/>
            <person name="Gujja S."/>
            <person name="Saif S."/>
            <person name="Birren B."/>
        </authorList>
    </citation>
    <scope>NUCLEOTIDE SEQUENCE [LARGE SCALE GENOMIC DNA]</scope>
    <source>
        <strain evidence="2">CBS 10435</strain>
    </source>
</reference>
<proteinExistence type="predicted"/>
<dbReference type="AlphaFoldDB" id="A0A1B9INX3"/>
<dbReference type="OrthoDB" id="2130629at2759"/>
<protein>
    <submittedName>
        <fullName evidence="1">Uncharacterized protein</fullName>
    </submittedName>
</protein>
<accession>A0A1B9INX3</accession>
<gene>
    <name evidence="1" type="ORF">L486_04718</name>
</gene>